<accession>A0A4W6BPD5</accession>
<evidence type="ECO:0000256" key="9">
    <source>
        <dbReference type="ARBA" id="ARBA00030668"/>
    </source>
</evidence>
<dbReference type="STRING" id="8187.ENSLCAP00010002954"/>
<evidence type="ECO:0000256" key="5">
    <source>
        <dbReference type="ARBA" id="ARBA00022490"/>
    </source>
</evidence>
<dbReference type="SMART" id="SM01230">
    <property type="entry name" value="Gln-synt_C"/>
    <property type="match status" value="1"/>
</dbReference>
<dbReference type="InterPro" id="IPR050292">
    <property type="entry name" value="Glutamine_Synthetase"/>
</dbReference>
<dbReference type="SUPFAM" id="SSF55931">
    <property type="entry name" value="Glutamine synthetase/guanido kinase"/>
    <property type="match status" value="1"/>
</dbReference>
<evidence type="ECO:0000256" key="6">
    <source>
        <dbReference type="ARBA" id="ARBA00022598"/>
    </source>
</evidence>
<dbReference type="PANTHER" id="PTHR20852:SF43">
    <property type="entry name" value="GLUTAMINE SYNTHETASE"/>
    <property type="match status" value="1"/>
</dbReference>
<protein>
    <recommendedName>
        <fullName evidence="4">Glutamine synthetase</fullName>
        <ecNumber evidence="3">6.3.1.2</ecNumber>
    </recommendedName>
    <alternativeName>
        <fullName evidence="9">Glutamate--ammonia ligase</fullName>
    </alternativeName>
</protein>
<keyword evidence="8" id="KW-0067">ATP-binding</keyword>
<dbReference type="GO" id="GO:0005737">
    <property type="term" value="C:cytoplasm"/>
    <property type="evidence" value="ECO:0007669"/>
    <property type="project" value="UniProtKB-SubCell"/>
</dbReference>
<dbReference type="GO" id="GO:0005524">
    <property type="term" value="F:ATP binding"/>
    <property type="evidence" value="ECO:0007669"/>
    <property type="project" value="UniProtKB-KW"/>
</dbReference>
<reference evidence="14" key="1">
    <citation type="submission" date="2015-09" db="EMBL/GenBank/DDBJ databases">
        <authorList>
            <person name="Sai Rama Sridatta P."/>
        </authorList>
    </citation>
    <scope>NUCLEOTIDE SEQUENCE [LARGE SCALE GENOMIC DNA]</scope>
</reference>
<keyword evidence="5" id="KW-0963">Cytoplasm</keyword>
<dbReference type="PROSITE" id="PS51987">
    <property type="entry name" value="GS_CATALYTIC"/>
    <property type="match status" value="1"/>
</dbReference>
<evidence type="ECO:0000256" key="7">
    <source>
        <dbReference type="ARBA" id="ARBA00022741"/>
    </source>
</evidence>
<sequence length="374" mass="42254">SLSRSLCKYRLSLPPTVKKHYLSLAKGTECQVTYVWIDKTKEHLQCKTRTLNNEPAGIRDIPEWDAFWTDGDPTEVILIPVRMFRDPFTLNPNKLVLCEVLDSKRDPIGGHQRSHCVQVMEKVKRFEPWFGMEQEYMLFGLDGKPFGWSPQGCPLTGVSCAVGINKVYGRDICICHYRACLYAGVMICGTNAEALASQWEFQVGPCEGTESGDHLWMARYILHRVCEDFGVVASLDAKPFRQSVYTSGCHTNFSTKEMRSEGGLLYIEEAIRRLSRRHSQHLCVYDPHGGADNMSRLCSQSLTSSYDEFSAASGRRNVSVRIPDHVSRRGCGYFEDRRPAANCDPYSVMRALVETCLLGATGEDDDEEKETVTF</sequence>
<organism evidence="13 14">
    <name type="scientific">Lates calcarifer</name>
    <name type="common">Barramundi</name>
    <name type="synonym">Holocentrus calcarifer</name>
    <dbReference type="NCBI Taxonomy" id="8187"/>
    <lineage>
        <taxon>Eukaryota</taxon>
        <taxon>Metazoa</taxon>
        <taxon>Chordata</taxon>
        <taxon>Craniata</taxon>
        <taxon>Vertebrata</taxon>
        <taxon>Euteleostomi</taxon>
        <taxon>Actinopterygii</taxon>
        <taxon>Neopterygii</taxon>
        <taxon>Teleostei</taxon>
        <taxon>Neoteleostei</taxon>
        <taxon>Acanthomorphata</taxon>
        <taxon>Carangaria</taxon>
        <taxon>Carangaria incertae sedis</taxon>
        <taxon>Centropomidae</taxon>
        <taxon>Lates</taxon>
    </lineage>
</organism>
<evidence type="ECO:0000256" key="1">
    <source>
        <dbReference type="ARBA" id="ARBA00004496"/>
    </source>
</evidence>
<dbReference type="InterPro" id="IPR036651">
    <property type="entry name" value="Gln_synt_N_sf"/>
</dbReference>
<keyword evidence="14" id="KW-1185">Reference proteome</keyword>
<dbReference type="AlphaFoldDB" id="A0A4W6BPD5"/>
<dbReference type="Ensembl" id="ENSLCAT00010003047.1">
    <property type="protein sequence ID" value="ENSLCAP00010002954.1"/>
    <property type="gene ID" value="ENSLCAG00010001572.1"/>
</dbReference>
<keyword evidence="7" id="KW-0547">Nucleotide-binding</keyword>
<dbReference type="GO" id="GO:0006542">
    <property type="term" value="P:glutamine biosynthetic process"/>
    <property type="evidence" value="ECO:0007669"/>
    <property type="project" value="InterPro"/>
</dbReference>
<dbReference type="SUPFAM" id="SSF54368">
    <property type="entry name" value="Glutamine synthetase, N-terminal domain"/>
    <property type="match status" value="1"/>
</dbReference>
<evidence type="ECO:0000256" key="4">
    <source>
        <dbReference type="ARBA" id="ARBA00021364"/>
    </source>
</evidence>
<dbReference type="GeneTree" id="ENSGT00940000164772"/>
<evidence type="ECO:0000313" key="13">
    <source>
        <dbReference type="Ensembl" id="ENSLCAP00010002954.1"/>
    </source>
</evidence>
<keyword evidence="6" id="KW-0436">Ligase</keyword>
<evidence type="ECO:0000256" key="2">
    <source>
        <dbReference type="ARBA" id="ARBA00009897"/>
    </source>
</evidence>
<evidence type="ECO:0000259" key="12">
    <source>
        <dbReference type="PROSITE" id="PS51987"/>
    </source>
</evidence>
<dbReference type="Gene3D" id="3.30.590.10">
    <property type="entry name" value="Glutamine synthetase/guanido kinase, catalytic domain"/>
    <property type="match status" value="1"/>
</dbReference>
<dbReference type="Gene3D" id="3.10.20.70">
    <property type="entry name" value="Glutamine synthetase, N-terminal domain"/>
    <property type="match status" value="1"/>
</dbReference>
<comment type="similarity">
    <text evidence="2 10 11">Belongs to the glutamine synthetase family.</text>
</comment>
<dbReference type="GO" id="GO:0004356">
    <property type="term" value="F:glutamine synthetase activity"/>
    <property type="evidence" value="ECO:0007669"/>
    <property type="project" value="UniProtKB-EC"/>
</dbReference>
<dbReference type="PANTHER" id="PTHR20852">
    <property type="entry name" value="GLUTAMINE SYNTHETASE"/>
    <property type="match status" value="1"/>
</dbReference>
<reference evidence="13" key="3">
    <citation type="submission" date="2025-09" db="UniProtKB">
        <authorList>
            <consortium name="Ensembl"/>
        </authorList>
    </citation>
    <scope>IDENTIFICATION</scope>
</reference>
<evidence type="ECO:0000256" key="11">
    <source>
        <dbReference type="RuleBase" id="RU000384"/>
    </source>
</evidence>
<evidence type="ECO:0000313" key="14">
    <source>
        <dbReference type="Proteomes" id="UP000314980"/>
    </source>
</evidence>
<comment type="subcellular location">
    <subcellularLocation>
        <location evidence="1">Cytoplasm</location>
    </subcellularLocation>
</comment>
<evidence type="ECO:0000256" key="8">
    <source>
        <dbReference type="ARBA" id="ARBA00022840"/>
    </source>
</evidence>
<dbReference type="Pfam" id="PF00120">
    <property type="entry name" value="Gln-synt_C"/>
    <property type="match status" value="1"/>
</dbReference>
<evidence type="ECO:0000256" key="10">
    <source>
        <dbReference type="PROSITE-ProRule" id="PRU01331"/>
    </source>
</evidence>
<evidence type="ECO:0000256" key="3">
    <source>
        <dbReference type="ARBA" id="ARBA00012937"/>
    </source>
</evidence>
<dbReference type="InParanoid" id="A0A4W6BPD5"/>
<reference evidence="13" key="2">
    <citation type="submission" date="2025-08" db="UniProtKB">
        <authorList>
            <consortium name="Ensembl"/>
        </authorList>
    </citation>
    <scope>IDENTIFICATION</scope>
</reference>
<feature type="domain" description="GS catalytic" evidence="12">
    <location>
        <begin position="112"/>
        <end position="374"/>
    </location>
</feature>
<dbReference type="FunFam" id="3.30.590.10:FF:000011">
    <property type="entry name" value="Glutamine synthetase"/>
    <property type="match status" value="1"/>
</dbReference>
<dbReference type="EC" id="6.3.1.2" evidence="3"/>
<name>A0A4W6BPD5_LATCA</name>
<proteinExistence type="inferred from homology"/>
<dbReference type="InterPro" id="IPR008146">
    <property type="entry name" value="Gln_synth_cat_dom"/>
</dbReference>
<dbReference type="Proteomes" id="UP000314980">
    <property type="component" value="Unassembled WGS sequence"/>
</dbReference>
<dbReference type="InterPro" id="IPR014746">
    <property type="entry name" value="Gln_synth/guanido_kin_cat_dom"/>
</dbReference>